<dbReference type="AlphaFoldDB" id="A0A5B7HIX9"/>
<keyword evidence="2" id="KW-1185">Reference proteome</keyword>
<proteinExistence type="predicted"/>
<reference evidence="1 2" key="1">
    <citation type="submission" date="2019-05" db="EMBL/GenBank/DDBJ databases">
        <title>Another draft genome of Portunus trituberculatus and its Hox gene families provides insights of decapod evolution.</title>
        <authorList>
            <person name="Jeong J.-H."/>
            <person name="Song I."/>
            <person name="Kim S."/>
            <person name="Choi T."/>
            <person name="Kim D."/>
            <person name="Ryu S."/>
            <person name="Kim W."/>
        </authorList>
    </citation>
    <scope>NUCLEOTIDE SEQUENCE [LARGE SCALE GENOMIC DNA]</scope>
    <source>
        <tissue evidence="1">Muscle</tissue>
    </source>
</reference>
<protein>
    <submittedName>
        <fullName evidence="1">Uncharacterized protein</fullName>
    </submittedName>
</protein>
<dbReference type="Proteomes" id="UP000324222">
    <property type="component" value="Unassembled WGS sequence"/>
</dbReference>
<evidence type="ECO:0000313" key="2">
    <source>
        <dbReference type="Proteomes" id="UP000324222"/>
    </source>
</evidence>
<dbReference type="EMBL" id="VSRR010035423">
    <property type="protein sequence ID" value="MPC72791.1"/>
    <property type="molecule type" value="Genomic_DNA"/>
</dbReference>
<name>A0A5B7HIX9_PORTR</name>
<sequence length="41" mass="4854">MLRTMDLLMVHQCGFVSTRAWCVQRRMERHFGLNAKSCDKP</sequence>
<evidence type="ECO:0000313" key="1">
    <source>
        <dbReference type="EMBL" id="MPC72791.1"/>
    </source>
</evidence>
<comment type="caution">
    <text evidence="1">The sequence shown here is derived from an EMBL/GenBank/DDBJ whole genome shotgun (WGS) entry which is preliminary data.</text>
</comment>
<accession>A0A5B7HIX9</accession>
<gene>
    <name evidence="1" type="ORF">E2C01_067104</name>
</gene>
<organism evidence="1 2">
    <name type="scientific">Portunus trituberculatus</name>
    <name type="common">Swimming crab</name>
    <name type="synonym">Neptunus trituberculatus</name>
    <dbReference type="NCBI Taxonomy" id="210409"/>
    <lineage>
        <taxon>Eukaryota</taxon>
        <taxon>Metazoa</taxon>
        <taxon>Ecdysozoa</taxon>
        <taxon>Arthropoda</taxon>
        <taxon>Crustacea</taxon>
        <taxon>Multicrustacea</taxon>
        <taxon>Malacostraca</taxon>
        <taxon>Eumalacostraca</taxon>
        <taxon>Eucarida</taxon>
        <taxon>Decapoda</taxon>
        <taxon>Pleocyemata</taxon>
        <taxon>Brachyura</taxon>
        <taxon>Eubrachyura</taxon>
        <taxon>Portunoidea</taxon>
        <taxon>Portunidae</taxon>
        <taxon>Portuninae</taxon>
        <taxon>Portunus</taxon>
    </lineage>
</organism>